<gene>
    <name evidence="1" type="ORF">G4H13_35270</name>
</gene>
<keyword evidence="2" id="KW-1185">Reference proteome</keyword>
<evidence type="ECO:0000313" key="1">
    <source>
        <dbReference type="EMBL" id="NEW75475.1"/>
    </source>
</evidence>
<evidence type="ECO:0000313" key="2">
    <source>
        <dbReference type="Proteomes" id="UP000476310"/>
    </source>
</evidence>
<proteinExistence type="predicted"/>
<organism evidence="1 2">
    <name type="scientific">Streptomyces rhizosphaericus</name>
    <dbReference type="NCBI Taxonomy" id="114699"/>
    <lineage>
        <taxon>Bacteria</taxon>
        <taxon>Bacillati</taxon>
        <taxon>Actinomycetota</taxon>
        <taxon>Actinomycetes</taxon>
        <taxon>Kitasatosporales</taxon>
        <taxon>Streptomycetaceae</taxon>
        <taxon>Streptomyces</taxon>
        <taxon>Streptomyces violaceusniger group</taxon>
    </lineage>
</organism>
<comment type="caution">
    <text evidence="1">The sequence shown here is derived from an EMBL/GenBank/DDBJ whole genome shotgun (WGS) entry which is preliminary data.</text>
</comment>
<dbReference type="RefSeq" id="WP_164433863.1">
    <property type="nucleotide sequence ID" value="NZ_JAAIKT010000060.1"/>
</dbReference>
<reference evidence="1" key="1">
    <citation type="submission" date="2020-02" db="EMBL/GenBank/DDBJ databases">
        <title>A new Streptomyces sp. for controlling soil-borne diseases.</title>
        <authorList>
            <person name="Li X."/>
            <person name="Tian Y."/>
            <person name="Gao K."/>
        </authorList>
    </citation>
    <scope>NUCLEOTIDE SEQUENCE [LARGE SCALE GENOMIC DNA]</scope>
    <source>
        <strain evidence="1">0250</strain>
    </source>
</reference>
<accession>A0A6G4AQ58</accession>
<sequence length="103" mass="11843">MTTTTTNVTIKDTSQLAQGDIVRTHRMRVRLDRGASHERSDCTVYAWTGTVLNLDEVREQGHVPMSCLRTERWQSGQGWVTDREDVWVVQGNERAEWIVENPS</sequence>
<name>A0A6G4AQ58_9ACTN</name>
<protein>
    <submittedName>
        <fullName evidence="1">Uncharacterized protein</fullName>
    </submittedName>
</protein>
<dbReference type="AlphaFoldDB" id="A0A6G4AQ58"/>
<dbReference type="EMBL" id="JAAIKT010000060">
    <property type="protein sequence ID" value="NEW75475.1"/>
    <property type="molecule type" value="Genomic_DNA"/>
</dbReference>
<dbReference type="Proteomes" id="UP000476310">
    <property type="component" value="Unassembled WGS sequence"/>
</dbReference>